<keyword evidence="2" id="KW-0805">Transcription regulation</keyword>
<proteinExistence type="inferred from homology"/>
<evidence type="ECO:0000256" key="3">
    <source>
        <dbReference type="ARBA" id="ARBA00023125"/>
    </source>
</evidence>
<dbReference type="InterPro" id="IPR005119">
    <property type="entry name" value="LysR_subst-bd"/>
</dbReference>
<dbReference type="SUPFAM" id="SSF53850">
    <property type="entry name" value="Periplasmic binding protein-like II"/>
    <property type="match status" value="1"/>
</dbReference>
<keyword evidence="7" id="KW-1185">Reference proteome</keyword>
<gene>
    <name evidence="6" type="ORF">AACH11_18880</name>
</gene>
<dbReference type="SUPFAM" id="SSF46785">
    <property type="entry name" value="Winged helix' DNA-binding domain"/>
    <property type="match status" value="1"/>
</dbReference>
<reference evidence="6 7" key="1">
    <citation type="submission" date="2024-04" db="EMBL/GenBank/DDBJ databases">
        <title>Novel species of the genus Ideonella isolated from streams.</title>
        <authorList>
            <person name="Lu H."/>
        </authorList>
    </citation>
    <scope>NUCLEOTIDE SEQUENCE [LARGE SCALE GENOMIC DNA]</scope>
    <source>
        <strain evidence="6 7">BYS139W</strain>
    </source>
</reference>
<dbReference type="Pfam" id="PF03466">
    <property type="entry name" value="LysR_substrate"/>
    <property type="match status" value="1"/>
</dbReference>
<dbReference type="Gene3D" id="3.40.190.10">
    <property type="entry name" value="Periplasmic binding protein-like II"/>
    <property type="match status" value="2"/>
</dbReference>
<dbReference type="Proteomes" id="UP001368500">
    <property type="component" value="Unassembled WGS sequence"/>
</dbReference>
<dbReference type="InterPro" id="IPR036390">
    <property type="entry name" value="WH_DNA-bd_sf"/>
</dbReference>
<accession>A0ABU9BDN2</accession>
<evidence type="ECO:0000256" key="1">
    <source>
        <dbReference type="ARBA" id="ARBA00009437"/>
    </source>
</evidence>
<dbReference type="Gene3D" id="1.10.10.10">
    <property type="entry name" value="Winged helix-like DNA-binding domain superfamily/Winged helix DNA-binding domain"/>
    <property type="match status" value="1"/>
</dbReference>
<feature type="domain" description="HTH lysR-type" evidence="5">
    <location>
        <begin position="1"/>
        <end position="58"/>
    </location>
</feature>
<comment type="caution">
    <text evidence="6">The sequence shown here is derived from an EMBL/GenBank/DDBJ whole genome shotgun (WGS) entry which is preliminary data.</text>
</comment>
<protein>
    <submittedName>
        <fullName evidence="6">LysR substrate-binding domain-containing protein</fullName>
    </submittedName>
</protein>
<organism evidence="6 7">
    <name type="scientific">Pseudaquabacterium rugosum</name>
    <dbReference type="NCBI Taxonomy" id="2984194"/>
    <lineage>
        <taxon>Bacteria</taxon>
        <taxon>Pseudomonadati</taxon>
        <taxon>Pseudomonadota</taxon>
        <taxon>Betaproteobacteria</taxon>
        <taxon>Burkholderiales</taxon>
        <taxon>Sphaerotilaceae</taxon>
        <taxon>Pseudaquabacterium</taxon>
    </lineage>
</organism>
<dbReference type="EMBL" id="JBBUTF010000018">
    <property type="protein sequence ID" value="MEK8028031.1"/>
    <property type="molecule type" value="Genomic_DNA"/>
</dbReference>
<evidence type="ECO:0000313" key="6">
    <source>
        <dbReference type="EMBL" id="MEK8028031.1"/>
    </source>
</evidence>
<dbReference type="InterPro" id="IPR000847">
    <property type="entry name" value="LysR_HTH_N"/>
</dbReference>
<sequence length="301" mass="32408">MDLRNLTYFLAVAETGHMGRAAEQLNLSQPPLSRQIQQLERELGAALFIRTAHGMALTAAGEALRADAQNIVRLVKQAADRATLHARGLSGRLDIGVYGSAMYGAIPALLSAFRASHPQVELVLHHAQTPHQIPALRQGRVHLLFERLRPEQVDIEVELAATEATQLALSADHVLAREASVHVTQLQGQQLLIGSSPSAAAEAVALCRAHGFEPRFAPPCGDLIVATMMAGLGDGVAIVPASMARVSFPGVVYRPLRSVLPFAMDLYCCFMRGPQPPLVREMLAVIRAHRVVEDVAQARAA</sequence>
<comment type="similarity">
    <text evidence="1">Belongs to the LysR transcriptional regulatory family.</text>
</comment>
<name>A0ABU9BDN2_9BURK</name>
<dbReference type="PROSITE" id="PS50931">
    <property type="entry name" value="HTH_LYSR"/>
    <property type="match status" value="1"/>
</dbReference>
<dbReference type="PANTHER" id="PTHR30346:SF0">
    <property type="entry name" value="HCA OPERON TRANSCRIPTIONAL ACTIVATOR HCAR"/>
    <property type="match status" value="1"/>
</dbReference>
<evidence type="ECO:0000256" key="2">
    <source>
        <dbReference type="ARBA" id="ARBA00023015"/>
    </source>
</evidence>
<dbReference type="PANTHER" id="PTHR30346">
    <property type="entry name" value="TRANSCRIPTIONAL DUAL REGULATOR HCAR-RELATED"/>
    <property type="match status" value="1"/>
</dbReference>
<keyword evidence="4" id="KW-0804">Transcription</keyword>
<evidence type="ECO:0000256" key="4">
    <source>
        <dbReference type="ARBA" id="ARBA00023163"/>
    </source>
</evidence>
<evidence type="ECO:0000259" key="5">
    <source>
        <dbReference type="PROSITE" id="PS50931"/>
    </source>
</evidence>
<keyword evidence="3" id="KW-0238">DNA-binding</keyword>
<dbReference type="PRINTS" id="PR00039">
    <property type="entry name" value="HTHLYSR"/>
</dbReference>
<dbReference type="RefSeq" id="WP_341375813.1">
    <property type="nucleotide sequence ID" value="NZ_JBBUTF010000018.1"/>
</dbReference>
<dbReference type="InterPro" id="IPR036388">
    <property type="entry name" value="WH-like_DNA-bd_sf"/>
</dbReference>
<evidence type="ECO:0000313" key="7">
    <source>
        <dbReference type="Proteomes" id="UP001368500"/>
    </source>
</evidence>
<dbReference type="Pfam" id="PF00126">
    <property type="entry name" value="HTH_1"/>
    <property type="match status" value="1"/>
</dbReference>